<comment type="caution">
    <text evidence="2">The sequence shown here is derived from an EMBL/GenBank/DDBJ whole genome shotgun (WGS) entry which is preliminary data.</text>
</comment>
<feature type="compositionally biased region" description="Basic and acidic residues" evidence="1">
    <location>
        <begin position="124"/>
        <end position="138"/>
    </location>
</feature>
<evidence type="ECO:0000313" key="3">
    <source>
        <dbReference type="Proteomes" id="UP001058974"/>
    </source>
</evidence>
<dbReference type="Proteomes" id="UP001058974">
    <property type="component" value="Chromosome 7"/>
</dbReference>
<dbReference type="EMBL" id="JAMSHJ010000007">
    <property type="protein sequence ID" value="KAI5390058.1"/>
    <property type="molecule type" value="Genomic_DNA"/>
</dbReference>
<feature type="compositionally biased region" description="Acidic residues" evidence="1">
    <location>
        <begin position="231"/>
        <end position="246"/>
    </location>
</feature>
<reference evidence="2 3" key="1">
    <citation type="journal article" date="2022" name="Nat. Genet.">
        <title>Improved pea reference genome and pan-genome highlight genomic features and evolutionary characteristics.</title>
        <authorList>
            <person name="Yang T."/>
            <person name="Liu R."/>
            <person name="Luo Y."/>
            <person name="Hu S."/>
            <person name="Wang D."/>
            <person name="Wang C."/>
            <person name="Pandey M.K."/>
            <person name="Ge S."/>
            <person name="Xu Q."/>
            <person name="Li N."/>
            <person name="Li G."/>
            <person name="Huang Y."/>
            <person name="Saxena R.K."/>
            <person name="Ji Y."/>
            <person name="Li M."/>
            <person name="Yan X."/>
            <person name="He Y."/>
            <person name="Liu Y."/>
            <person name="Wang X."/>
            <person name="Xiang C."/>
            <person name="Varshney R.K."/>
            <person name="Ding H."/>
            <person name="Gao S."/>
            <person name="Zong X."/>
        </authorList>
    </citation>
    <scope>NUCLEOTIDE SEQUENCE [LARGE SCALE GENOMIC DNA]</scope>
    <source>
        <strain evidence="2 3">cv. Zhongwan 6</strain>
    </source>
</reference>
<dbReference type="Gramene" id="Psat07G0540200-T1">
    <property type="protein sequence ID" value="KAI5390058.1"/>
    <property type="gene ID" value="KIW84_075402"/>
</dbReference>
<feature type="compositionally biased region" description="Basic and acidic residues" evidence="1">
    <location>
        <begin position="162"/>
        <end position="178"/>
    </location>
</feature>
<feature type="region of interest" description="Disordered" evidence="1">
    <location>
        <begin position="229"/>
        <end position="268"/>
    </location>
</feature>
<evidence type="ECO:0000313" key="2">
    <source>
        <dbReference type="EMBL" id="KAI5390058.1"/>
    </source>
</evidence>
<keyword evidence="3" id="KW-1185">Reference proteome</keyword>
<gene>
    <name evidence="2" type="ORF">KIW84_075402</name>
</gene>
<name>A0A9D4VTL4_PEA</name>
<proteinExistence type="predicted"/>
<dbReference type="AlphaFoldDB" id="A0A9D4VTL4"/>
<feature type="region of interest" description="Disordered" evidence="1">
    <location>
        <begin position="104"/>
        <end position="182"/>
    </location>
</feature>
<evidence type="ECO:0000256" key="1">
    <source>
        <dbReference type="SAM" id="MobiDB-lite"/>
    </source>
</evidence>
<protein>
    <submittedName>
        <fullName evidence="2">Uncharacterized protein</fullName>
    </submittedName>
</protein>
<accession>A0A9D4VTL4</accession>
<sequence>MTSLYFKLIKTPNVEPDVVTSAKGPVVSNVVGSVGTSKFFAYETVSVDNPRAEKTLGQSSWNVVVNDTVDKSIHVSLFKILAADPESCVVSDVTTSLVQPNHSIKTTQENFHGESDNESVPIESPEKSQEDVYDKNTQEDVSEAKSIGGEKDDYDDESMSVEGEKDLPDKEDKEESAGVKKHQSTNIVNIDDLDYDDELIGNKLAHALYETIKSCIEKKIRLESMIKSLSEEDADGNLDGDEEEGNKEEGNVATGGDKDEETNGNTDI</sequence>
<organism evidence="2 3">
    <name type="scientific">Pisum sativum</name>
    <name type="common">Garden pea</name>
    <name type="synonym">Lathyrus oleraceus</name>
    <dbReference type="NCBI Taxonomy" id="3888"/>
    <lineage>
        <taxon>Eukaryota</taxon>
        <taxon>Viridiplantae</taxon>
        <taxon>Streptophyta</taxon>
        <taxon>Embryophyta</taxon>
        <taxon>Tracheophyta</taxon>
        <taxon>Spermatophyta</taxon>
        <taxon>Magnoliopsida</taxon>
        <taxon>eudicotyledons</taxon>
        <taxon>Gunneridae</taxon>
        <taxon>Pentapetalae</taxon>
        <taxon>rosids</taxon>
        <taxon>fabids</taxon>
        <taxon>Fabales</taxon>
        <taxon>Fabaceae</taxon>
        <taxon>Papilionoideae</taxon>
        <taxon>50 kb inversion clade</taxon>
        <taxon>NPAAA clade</taxon>
        <taxon>Hologalegina</taxon>
        <taxon>IRL clade</taxon>
        <taxon>Fabeae</taxon>
        <taxon>Lathyrus</taxon>
    </lineage>
</organism>